<dbReference type="KEGG" id="ocg:OCA5_c13990"/>
<dbReference type="eggNOG" id="COG4122">
    <property type="taxonomic scope" value="Bacteria"/>
</dbReference>
<gene>
    <name evidence="1" type="ordered locus">OCA5_c13990</name>
</gene>
<protein>
    <submittedName>
        <fullName evidence="1">Uncharacterized protein</fullName>
    </submittedName>
</protein>
<name>B6JG68_AFIC5</name>
<dbReference type="AlphaFoldDB" id="B6JG68"/>
<dbReference type="PATRIC" id="fig|504832.7.peg.1487"/>
<evidence type="ECO:0000313" key="2">
    <source>
        <dbReference type="Proteomes" id="UP000007730"/>
    </source>
</evidence>
<dbReference type="Proteomes" id="UP000007730">
    <property type="component" value="Chromosome"/>
</dbReference>
<dbReference type="HOGENOM" id="CLU_1509133_0_0_5"/>
<evidence type="ECO:0000313" key="1">
    <source>
        <dbReference type="EMBL" id="AEI06115.1"/>
    </source>
</evidence>
<dbReference type="EMBL" id="CP002826">
    <property type="protein sequence ID" value="AEI06115.1"/>
    <property type="molecule type" value="Genomic_DNA"/>
</dbReference>
<dbReference type="STRING" id="504832.OCA5_c13990"/>
<sequence>MGDRHMFEGNVTKFLNPACVITLHTNSTRLSPGDISKYGKIRFFSIDGGHTEAITANDLRLAERTIATGGIVALDDILHPSWTGVISGYVRYKREGGTLRPFALVPNKLFLTDGSSVASYRSFMRSEFPHLTDQQDREFIGDMVDVFRELLPERPRWTSRFKTKVRKRVKKIKRLMRH</sequence>
<accession>B6JG68</accession>
<dbReference type="KEGG" id="oca:OCAR_6669"/>
<reference evidence="1 2" key="1">
    <citation type="journal article" date="2011" name="J. Bacteriol.">
        <title>Complete genome sequences of the chemolithoautotrophic Oligotropha carboxidovorans strains OM4 and OM5.</title>
        <authorList>
            <person name="Volland S."/>
            <person name="Rachinger M."/>
            <person name="Strittmatter A."/>
            <person name="Daniel R."/>
            <person name="Gottschalk G."/>
            <person name="Meyer O."/>
        </authorList>
    </citation>
    <scope>NUCLEOTIDE SEQUENCE [LARGE SCALE GENOMIC DNA]</scope>
    <source>
        <strain evidence="2">ATCC 49405 / DSM 1227 / KCTC 32145 / OM5</strain>
    </source>
</reference>
<dbReference type="Pfam" id="PF13578">
    <property type="entry name" value="Methyltransf_24"/>
    <property type="match status" value="1"/>
</dbReference>
<keyword evidence="2" id="KW-1185">Reference proteome</keyword>
<proteinExistence type="predicted"/>
<organism evidence="1 2">
    <name type="scientific">Afipia carboxidovorans (strain ATCC 49405 / DSM 1227 / KCTC 32145 / OM5)</name>
    <name type="common">Oligotropha carboxidovorans</name>
    <dbReference type="NCBI Taxonomy" id="504832"/>
    <lineage>
        <taxon>Bacteria</taxon>
        <taxon>Pseudomonadati</taxon>
        <taxon>Pseudomonadota</taxon>
        <taxon>Alphaproteobacteria</taxon>
        <taxon>Hyphomicrobiales</taxon>
        <taxon>Nitrobacteraceae</taxon>
        <taxon>Afipia</taxon>
    </lineage>
</organism>